<evidence type="ECO:0000259" key="2">
    <source>
        <dbReference type="Pfam" id="PF04069"/>
    </source>
</evidence>
<dbReference type="AlphaFoldDB" id="A0A378XEN8"/>
<reference evidence="4 5" key="1">
    <citation type="submission" date="2018-06" db="EMBL/GenBank/DDBJ databases">
        <authorList>
            <consortium name="Pathogen Informatics"/>
            <person name="Doyle S."/>
        </authorList>
    </citation>
    <scope>NUCLEOTIDE SEQUENCE [LARGE SCALE GENOMIC DNA]</scope>
    <source>
        <strain evidence="4 5">NCTC11997</strain>
    </source>
</reference>
<accession>A0A378XEN8</accession>
<dbReference type="GO" id="GO:0043190">
    <property type="term" value="C:ATP-binding cassette (ABC) transporter complex"/>
    <property type="evidence" value="ECO:0007669"/>
    <property type="project" value="InterPro"/>
</dbReference>
<dbReference type="EMBL" id="UGSB01000001">
    <property type="protein sequence ID" value="SUA54554.1"/>
    <property type="molecule type" value="Genomic_DNA"/>
</dbReference>
<dbReference type="InterPro" id="IPR007210">
    <property type="entry name" value="ABC_Gly_betaine_transp_sub-bd"/>
</dbReference>
<keyword evidence="1" id="KW-0732">Signal</keyword>
<proteinExistence type="predicted"/>
<dbReference type="EMBL" id="CP065725">
    <property type="protein sequence ID" value="QPT39031.1"/>
    <property type="molecule type" value="Genomic_DNA"/>
</dbReference>
<reference evidence="3 6" key="2">
    <citation type="submission" date="2020-12" db="EMBL/GenBank/DDBJ databases">
        <title>FDA dAtabase for Regulatory Grade micrObial Sequences (FDA-ARGOS): Supporting development and validation of Infectious Disease Dx tests.</title>
        <authorList>
            <person name="Sproer C."/>
            <person name="Gronow S."/>
            <person name="Severitt S."/>
            <person name="Schroder I."/>
            <person name="Tallon L."/>
            <person name="Sadzewicz L."/>
            <person name="Zhao X."/>
            <person name="Boylan J."/>
            <person name="Ott S."/>
            <person name="Bowen H."/>
            <person name="Vavikolanu K."/>
            <person name="Mehta A."/>
            <person name="Aluvathingal J."/>
            <person name="Nadendla S."/>
            <person name="Lowell S."/>
            <person name="Myers T."/>
            <person name="Yan Y."/>
            <person name="Sichtig H."/>
        </authorList>
    </citation>
    <scope>NUCLEOTIDE SEQUENCE [LARGE SCALE GENOMIC DNA]</scope>
    <source>
        <strain evidence="3 6">FDAARGOS_872</strain>
    </source>
</reference>
<evidence type="ECO:0000313" key="4">
    <source>
        <dbReference type="EMBL" id="SUA54554.1"/>
    </source>
</evidence>
<gene>
    <name evidence="4" type="primary">proX_1</name>
    <name evidence="3" type="ORF">I6G29_07395</name>
    <name evidence="4" type="ORF">NCTC11997_01541</name>
</gene>
<organism evidence="4 5">
    <name type="scientific">Oligella ureolytica</name>
    <dbReference type="NCBI Taxonomy" id="90244"/>
    <lineage>
        <taxon>Bacteria</taxon>
        <taxon>Pseudomonadati</taxon>
        <taxon>Pseudomonadota</taxon>
        <taxon>Betaproteobacteria</taxon>
        <taxon>Burkholderiales</taxon>
        <taxon>Alcaligenaceae</taxon>
        <taxon>Oligella</taxon>
    </lineage>
</organism>
<sequence length="335" mass="37590">MLSTKKLLSTMVATAALLFGTATTATADEPVCEIDRVINFGGMSWESNLIIADIQRFILENGYGCQTDILPTETLTALTALERGDLDVNSEIWLNSLGTLWDEAVTRGHIVKSGDLYVGYEAWFIPKYTQERFPDLKTASDLAKYKDEFQDPEEPGKGRFYGCPAGWNCEVVSLNIFKALGLDDSFVHYQPGSAAAQKAAIMSDYRRKNNIAFYYWHPTPLVSLLDLVELELPEYDEDKHKCLTDVDCQNPQASAYPTNPVFVALNKQFAEDAPQLKTFFDSNTMPIEIIGATLAEMEESGSESMETAIWFLNKYPEVWTEWVPNDVAERVKQAL</sequence>
<evidence type="ECO:0000313" key="5">
    <source>
        <dbReference type="Proteomes" id="UP000254603"/>
    </source>
</evidence>
<evidence type="ECO:0000313" key="3">
    <source>
        <dbReference type="EMBL" id="QPT39031.1"/>
    </source>
</evidence>
<dbReference type="Gene3D" id="3.40.190.10">
    <property type="entry name" value="Periplasmic binding protein-like II"/>
    <property type="match status" value="1"/>
</dbReference>
<evidence type="ECO:0000256" key="1">
    <source>
        <dbReference type="SAM" id="SignalP"/>
    </source>
</evidence>
<feature type="signal peptide" evidence="1">
    <location>
        <begin position="1"/>
        <end position="27"/>
    </location>
</feature>
<dbReference type="SUPFAM" id="SSF53850">
    <property type="entry name" value="Periplasmic binding protein-like II"/>
    <property type="match status" value="1"/>
</dbReference>
<name>A0A378XEN8_9BURK</name>
<dbReference type="RefSeq" id="WP_018574265.1">
    <property type="nucleotide sequence ID" value="NZ_CP065725.1"/>
</dbReference>
<feature type="chain" id="PRO_5016928597" evidence="1">
    <location>
        <begin position="28"/>
        <end position="335"/>
    </location>
</feature>
<dbReference type="Pfam" id="PF04069">
    <property type="entry name" value="OpuAC"/>
    <property type="match status" value="1"/>
</dbReference>
<evidence type="ECO:0000313" key="6">
    <source>
        <dbReference type="Proteomes" id="UP000594903"/>
    </source>
</evidence>
<feature type="domain" description="ABC-type glycine betaine transport system substrate-binding" evidence="2">
    <location>
        <begin position="38"/>
        <end position="313"/>
    </location>
</feature>
<dbReference type="Proteomes" id="UP000254603">
    <property type="component" value="Unassembled WGS sequence"/>
</dbReference>
<dbReference type="CDD" id="cd13641">
    <property type="entry name" value="PBP2_HisX_like"/>
    <property type="match status" value="1"/>
</dbReference>
<dbReference type="GO" id="GO:0022857">
    <property type="term" value="F:transmembrane transporter activity"/>
    <property type="evidence" value="ECO:0007669"/>
    <property type="project" value="InterPro"/>
</dbReference>
<dbReference type="STRING" id="1122619.GCA_000373745_01078"/>
<keyword evidence="6" id="KW-1185">Reference proteome</keyword>
<protein>
    <submittedName>
        <fullName evidence="3">ABC transporter substrate-binding protein</fullName>
    </submittedName>
    <submittedName>
        <fullName evidence="4">Glycine betaine-binding periplasmic protein</fullName>
    </submittedName>
</protein>
<dbReference type="Gene3D" id="3.40.190.100">
    <property type="entry name" value="Glycine betaine-binding periplasmic protein, domain 2"/>
    <property type="match status" value="1"/>
</dbReference>
<dbReference type="OrthoDB" id="9787902at2"/>
<dbReference type="Proteomes" id="UP000594903">
    <property type="component" value="Chromosome"/>
</dbReference>